<dbReference type="AlphaFoldDB" id="W0VB32"/>
<dbReference type="RefSeq" id="WP_277914412.1">
    <property type="nucleotide sequence ID" value="NZ_BCTH01000020.1"/>
</dbReference>
<keyword evidence="2" id="KW-1185">Reference proteome</keyword>
<dbReference type="KEGG" id="jag:GJA_5408"/>
<dbReference type="PATRIC" id="fig|1349767.4.peg.1999"/>
<reference evidence="1 2" key="1">
    <citation type="journal article" date="2015" name="Genome Announc.">
        <title>Genome Sequence of Mushroom Soft-Rot Pathogen Janthinobacterium agaricidamnosum.</title>
        <authorList>
            <person name="Graupner K."/>
            <person name="Lackner G."/>
            <person name="Hertweck C."/>
        </authorList>
    </citation>
    <scope>NUCLEOTIDE SEQUENCE [LARGE SCALE GENOMIC DNA]</scope>
    <source>
        <strain evidence="2">NBRC 102515 / DSM 9628</strain>
    </source>
</reference>
<dbReference type="HOGENOM" id="CLU_3234709_0_0_4"/>
<protein>
    <submittedName>
        <fullName evidence="1">Uncharacterized protein</fullName>
    </submittedName>
</protein>
<evidence type="ECO:0000313" key="1">
    <source>
        <dbReference type="EMBL" id="CDG86004.1"/>
    </source>
</evidence>
<dbReference type="Proteomes" id="UP000027604">
    <property type="component" value="Chromosome I"/>
</dbReference>
<organism evidence="1 2">
    <name type="scientific">Janthinobacterium agaricidamnosum NBRC 102515 = DSM 9628</name>
    <dbReference type="NCBI Taxonomy" id="1349767"/>
    <lineage>
        <taxon>Bacteria</taxon>
        <taxon>Pseudomonadati</taxon>
        <taxon>Pseudomonadota</taxon>
        <taxon>Betaproteobacteria</taxon>
        <taxon>Burkholderiales</taxon>
        <taxon>Oxalobacteraceae</taxon>
        <taxon>Janthinobacterium</taxon>
    </lineage>
</organism>
<evidence type="ECO:0000313" key="2">
    <source>
        <dbReference type="Proteomes" id="UP000027604"/>
    </source>
</evidence>
<dbReference type="STRING" id="1349767.GJA_5408"/>
<name>W0VB32_9BURK</name>
<accession>W0VB32</accession>
<sequence length="43" mass="4979">MISEFGLRHMDFASQRQLTGWDRLIASGRATSPPIHRWTRPPT</sequence>
<proteinExistence type="predicted"/>
<gene>
    <name evidence="1" type="ORF">GJA_5408</name>
</gene>
<dbReference type="EMBL" id="HG322949">
    <property type="protein sequence ID" value="CDG86004.1"/>
    <property type="molecule type" value="Genomic_DNA"/>
</dbReference>